<accession>A0A6A6W5P8</accession>
<proteinExistence type="predicted"/>
<dbReference type="AlphaFoldDB" id="A0A6A6W5P8"/>
<sequence>MFFQMLFLWLGSLAISGYFMLRFKYPSVKVPACPDTCKLEYKTSVGSEAAFPLTKVDLCYDASSVNLKFTAHNETNYFFNSSYGTNDPINRYEVMGALIRNEHYDIRRYRKFEVAPNNVTSQAFNVADEHDVEKHTTTYITGAQRDGLISTTTLNQQEKTWVSDVKIPLPLLEVKDGEGKGTKWRMNFFRTVVGEKTFPKQEFGTWSRSRGASDTYVLSSSGKVKFV</sequence>
<reference evidence="2" key="1">
    <citation type="journal article" date="2020" name="Stud. Mycol.">
        <title>101 Dothideomycetes genomes: a test case for predicting lifestyles and emergence of pathogens.</title>
        <authorList>
            <person name="Haridas S."/>
            <person name="Albert R."/>
            <person name="Binder M."/>
            <person name="Bloem J."/>
            <person name="Labutti K."/>
            <person name="Salamov A."/>
            <person name="Andreopoulos B."/>
            <person name="Baker S."/>
            <person name="Barry K."/>
            <person name="Bills G."/>
            <person name="Bluhm B."/>
            <person name="Cannon C."/>
            <person name="Castanera R."/>
            <person name="Culley D."/>
            <person name="Daum C."/>
            <person name="Ezra D."/>
            <person name="Gonzalez J."/>
            <person name="Henrissat B."/>
            <person name="Kuo A."/>
            <person name="Liang C."/>
            <person name="Lipzen A."/>
            <person name="Lutzoni F."/>
            <person name="Magnuson J."/>
            <person name="Mondo S."/>
            <person name="Nolan M."/>
            <person name="Ohm R."/>
            <person name="Pangilinan J."/>
            <person name="Park H.-J."/>
            <person name="Ramirez L."/>
            <person name="Alfaro M."/>
            <person name="Sun H."/>
            <person name="Tritt A."/>
            <person name="Yoshinaga Y."/>
            <person name="Zwiers L.-H."/>
            <person name="Turgeon B."/>
            <person name="Goodwin S."/>
            <person name="Spatafora J."/>
            <person name="Crous P."/>
            <person name="Grigoriev I."/>
        </authorList>
    </citation>
    <scope>NUCLEOTIDE SEQUENCE</scope>
    <source>
        <strain evidence="2">CBS 121739</strain>
    </source>
</reference>
<evidence type="ECO:0000256" key="1">
    <source>
        <dbReference type="SAM" id="SignalP"/>
    </source>
</evidence>
<evidence type="ECO:0000313" key="2">
    <source>
        <dbReference type="EMBL" id="KAF2757354.1"/>
    </source>
</evidence>
<protein>
    <submittedName>
        <fullName evidence="2">Uncharacterized protein</fullName>
    </submittedName>
</protein>
<dbReference type="EMBL" id="ML996573">
    <property type="protein sequence ID" value="KAF2757354.1"/>
    <property type="molecule type" value="Genomic_DNA"/>
</dbReference>
<evidence type="ECO:0000313" key="3">
    <source>
        <dbReference type="Proteomes" id="UP000799437"/>
    </source>
</evidence>
<dbReference type="OrthoDB" id="61321at2759"/>
<keyword evidence="3" id="KW-1185">Reference proteome</keyword>
<dbReference type="GeneID" id="54489977"/>
<organism evidence="2 3">
    <name type="scientific">Pseudovirgaria hyperparasitica</name>
    <dbReference type="NCBI Taxonomy" id="470096"/>
    <lineage>
        <taxon>Eukaryota</taxon>
        <taxon>Fungi</taxon>
        <taxon>Dikarya</taxon>
        <taxon>Ascomycota</taxon>
        <taxon>Pezizomycotina</taxon>
        <taxon>Dothideomycetes</taxon>
        <taxon>Dothideomycetes incertae sedis</taxon>
        <taxon>Acrospermales</taxon>
        <taxon>Acrospermaceae</taxon>
        <taxon>Pseudovirgaria</taxon>
    </lineage>
</organism>
<feature type="signal peptide" evidence="1">
    <location>
        <begin position="1"/>
        <end position="17"/>
    </location>
</feature>
<name>A0A6A6W5P8_9PEZI</name>
<keyword evidence="1" id="KW-0732">Signal</keyword>
<feature type="chain" id="PRO_5025481921" evidence="1">
    <location>
        <begin position="18"/>
        <end position="227"/>
    </location>
</feature>
<feature type="non-terminal residue" evidence="2">
    <location>
        <position position="1"/>
    </location>
</feature>
<gene>
    <name evidence="2" type="ORF">EJ05DRAFT_529031</name>
</gene>
<dbReference type="RefSeq" id="XP_033599805.1">
    <property type="nucleotide sequence ID" value="XM_033748923.1"/>
</dbReference>
<dbReference type="Gene3D" id="2.60.40.1190">
    <property type="match status" value="1"/>
</dbReference>
<dbReference type="Proteomes" id="UP000799437">
    <property type="component" value="Unassembled WGS sequence"/>
</dbReference>